<accession>U6KFA4</accession>
<dbReference type="EMBL" id="HG687378">
    <property type="protein sequence ID" value="CDJ34907.1"/>
    <property type="molecule type" value="Genomic_DNA"/>
</dbReference>
<dbReference type="RefSeq" id="XP_013357469.1">
    <property type="nucleotide sequence ID" value="XM_013502015.1"/>
</dbReference>
<sequence length="107" mass="12026">MRIWAAWEMPSWLRGTKKVTWVGVEAKMHLRRSLLTIVGTGAQWTWRREGGMGVGRILTIVGTGAQWTWRREGGMGVGRPKDRSTKRKERVWMAVAVGSVCKDDGTG</sequence>
<dbReference type="GeneID" id="25383519"/>
<dbReference type="VEuPathDB" id="ToxoDB:EMH_0093710"/>
<dbReference type="Proteomes" id="UP000030744">
    <property type="component" value="Unassembled WGS sequence"/>
</dbReference>
<name>U6KFA4_9EIME</name>
<evidence type="ECO:0000313" key="2">
    <source>
        <dbReference type="Proteomes" id="UP000030744"/>
    </source>
</evidence>
<evidence type="ECO:0000313" key="1">
    <source>
        <dbReference type="EMBL" id="CDJ34907.1"/>
    </source>
</evidence>
<reference evidence="1" key="2">
    <citation type="submission" date="2013-10" db="EMBL/GenBank/DDBJ databases">
        <authorList>
            <person name="Aslett M."/>
        </authorList>
    </citation>
    <scope>NUCLEOTIDE SEQUENCE [LARGE SCALE GENOMIC DNA]</scope>
    <source>
        <strain evidence="1">Houghton</strain>
    </source>
</reference>
<protein>
    <submittedName>
        <fullName evidence="1">Uncharacterized protein</fullName>
    </submittedName>
</protein>
<organism evidence="1 2">
    <name type="scientific">Eimeria mitis</name>
    <dbReference type="NCBI Taxonomy" id="44415"/>
    <lineage>
        <taxon>Eukaryota</taxon>
        <taxon>Sar</taxon>
        <taxon>Alveolata</taxon>
        <taxon>Apicomplexa</taxon>
        <taxon>Conoidasida</taxon>
        <taxon>Coccidia</taxon>
        <taxon>Eucoccidiorida</taxon>
        <taxon>Eimeriorina</taxon>
        <taxon>Eimeriidae</taxon>
        <taxon>Eimeria</taxon>
    </lineage>
</organism>
<dbReference type="AlphaFoldDB" id="U6KFA4"/>
<reference evidence="1" key="1">
    <citation type="submission" date="2013-10" db="EMBL/GenBank/DDBJ databases">
        <title>Genomic analysis of the causative agents of coccidiosis in chickens.</title>
        <authorList>
            <person name="Reid A.J."/>
            <person name="Blake D."/>
            <person name="Billington K."/>
            <person name="Browne H."/>
            <person name="Dunn M."/>
            <person name="Hung S."/>
            <person name="Kawahara F."/>
            <person name="Miranda-Saavedra D."/>
            <person name="Mourier T."/>
            <person name="Nagra H."/>
            <person name="Otto T.D."/>
            <person name="Rawlings N."/>
            <person name="Sanchez A."/>
            <person name="Sanders M."/>
            <person name="Subramaniam C."/>
            <person name="Tay Y."/>
            <person name="Dear P."/>
            <person name="Doerig C."/>
            <person name="Gruber A."/>
            <person name="Parkinson J."/>
            <person name="Shirley M."/>
            <person name="Wan K.L."/>
            <person name="Berriman M."/>
            <person name="Tomley F."/>
            <person name="Pain A."/>
        </authorList>
    </citation>
    <scope>NUCLEOTIDE SEQUENCE [LARGE SCALE GENOMIC DNA]</scope>
    <source>
        <strain evidence="1">Houghton</strain>
    </source>
</reference>
<keyword evidence="2" id="KW-1185">Reference proteome</keyword>
<proteinExistence type="predicted"/>
<gene>
    <name evidence="1" type="ORF">EMH_0093710</name>
</gene>